<dbReference type="SUPFAM" id="SSF46689">
    <property type="entry name" value="Homeodomain-like"/>
    <property type="match status" value="2"/>
</dbReference>
<evidence type="ECO:0000259" key="4">
    <source>
        <dbReference type="PROSITE" id="PS01124"/>
    </source>
</evidence>
<dbReference type="InterPro" id="IPR018060">
    <property type="entry name" value="HTH_AraC"/>
</dbReference>
<dbReference type="OrthoDB" id="9813413at2"/>
<evidence type="ECO:0000256" key="1">
    <source>
        <dbReference type="ARBA" id="ARBA00023015"/>
    </source>
</evidence>
<evidence type="ECO:0000256" key="2">
    <source>
        <dbReference type="ARBA" id="ARBA00023125"/>
    </source>
</evidence>
<keyword evidence="1" id="KW-0805">Transcription regulation</keyword>
<protein>
    <submittedName>
        <fullName evidence="5">AraC family transcriptional regulator</fullName>
    </submittedName>
</protein>
<dbReference type="RefSeq" id="WP_138851887.1">
    <property type="nucleotide sequence ID" value="NZ_CP040710.1"/>
</dbReference>
<dbReference type="Proteomes" id="UP000310017">
    <property type="component" value="Chromosome"/>
</dbReference>
<organism evidence="5 6">
    <name type="scientific">Aggregatimonas sangjinii</name>
    <dbReference type="NCBI Taxonomy" id="2583587"/>
    <lineage>
        <taxon>Bacteria</taxon>
        <taxon>Pseudomonadati</taxon>
        <taxon>Bacteroidota</taxon>
        <taxon>Flavobacteriia</taxon>
        <taxon>Flavobacteriales</taxon>
        <taxon>Flavobacteriaceae</taxon>
        <taxon>Aggregatimonas</taxon>
    </lineage>
</organism>
<sequence length="293" mass="34542">MDNLTIREGFLGQRMIVLPKKIKAKLKTNEIARYFYVTDLGYYPNANHHFRQRAKGAKEYIFIYCTEGEGWLQIGNEKKVKVLPNHYFIIPKNEKHSYGAHHENPWSIYWLHFNGISADTFFRRYDLNSNKVVSIPFSGQRISVFDQIFETLDGGHLDLQMEFACMTSLNFLNTFIYHDISMSINLNNHKNLIDSIKEFLNKNLDKSLSANDIANEFDYSPSYIFSVFKKSTGYSLMYFFNLKKVQKACEYINYSNLSIKEIAYKLSFQDPFYFSRLFKKYMGVSPRLYKNDL</sequence>
<evidence type="ECO:0000313" key="6">
    <source>
        <dbReference type="Proteomes" id="UP000310017"/>
    </source>
</evidence>
<dbReference type="Gene3D" id="2.60.120.280">
    <property type="entry name" value="Regulatory protein AraC"/>
    <property type="match status" value="1"/>
</dbReference>
<evidence type="ECO:0000256" key="3">
    <source>
        <dbReference type="ARBA" id="ARBA00023163"/>
    </source>
</evidence>
<dbReference type="GO" id="GO:0003700">
    <property type="term" value="F:DNA-binding transcription factor activity"/>
    <property type="evidence" value="ECO:0007669"/>
    <property type="project" value="InterPro"/>
</dbReference>
<keyword evidence="2" id="KW-0238">DNA-binding</keyword>
<proteinExistence type="predicted"/>
<dbReference type="CDD" id="cd06986">
    <property type="entry name" value="cupin_MmsR-like_N"/>
    <property type="match status" value="1"/>
</dbReference>
<dbReference type="InterPro" id="IPR020449">
    <property type="entry name" value="Tscrpt_reg_AraC-type_HTH"/>
</dbReference>
<dbReference type="InterPro" id="IPR003313">
    <property type="entry name" value="AraC-bd"/>
</dbReference>
<dbReference type="PRINTS" id="PR00032">
    <property type="entry name" value="HTHARAC"/>
</dbReference>
<name>A0A5B7SLQ1_9FLAO</name>
<evidence type="ECO:0000313" key="5">
    <source>
        <dbReference type="EMBL" id="QCW99534.1"/>
    </source>
</evidence>
<dbReference type="PANTHER" id="PTHR43280:SF30">
    <property type="entry name" value="MMSAB OPERON REGULATORY PROTEIN"/>
    <property type="match status" value="1"/>
</dbReference>
<dbReference type="Gene3D" id="1.10.10.60">
    <property type="entry name" value="Homeodomain-like"/>
    <property type="match status" value="2"/>
</dbReference>
<dbReference type="KEGG" id="asag:FGM00_05200"/>
<dbReference type="PANTHER" id="PTHR43280">
    <property type="entry name" value="ARAC-FAMILY TRANSCRIPTIONAL REGULATOR"/>
    <property type="match status" value="1"/>
</dbReference>
<keyword evidence="6" id="KW-1185">Reference proteome</keyword>
<dbReference type="EMBL" id="CP040710">
    <property type="protein sequence ID" value="QCW99534.1"/>
    <property type="molecule type" value="Genomic_DNA"/>
</dbReference>
<reference evidence="5 6" key="1">
    <citation type="submission" date="2019-05" db="EMBL/GenBank/DDBJ databases">
        <title>Genome sequencing of F202Z8.</title>
        <authorList>
            <person name="Kwon Y.M."/>
        </authorList>
    </citation>
    <scope>NUCLEOTIDE SEQUENCE [LARGE SCALE GENOMIC DNA]</scope>
    <source>
        <strain evidence="5 6">F202Z8</strain>
    </source>
</reference>
<accession>A0A5B7SLQ1</accession>
<dbReference type="InterPro" id="IPR037923">
    <property type="entry name" value="HTH-like"/>
</dbReference>
<dbReference type="SMART" id="SM00342">
    <property type="entry name" value="HTH_ARAC"/>
    <property type="match status" value="1"/>
</dbReference>
<dbReference type="PROSITE" id="PS01124">
    <property type="entry name" value="HTH_ARAC_FAMILY_2"/>
    <property type="match status" value="1"/>
</dbReference>
<feature type="domain" description="HTH araC/xylS-type" evidence="4">
    <location>
        <begin position="194"/>
        <end position="292"/>
    </location>
</feature>
<keyword evidence="3" id="KW-0804">Transcription</keyword>
<dbReference type="Pfam" id="PF02311">
    <property type="entry name" value="AraC_binding"/>
    <property type="match status" value="1"/>
</dbReference>
<gene>
    <name evidence="5" type="ORF">FGM00_05200</name>
</gene>
<dbReference type="Pfam" id="PF12833">
    <property type="entry name" value="HTH_18"/>
    <property type="match status" value="1"/>
</dbReference>
<dbReference type="InterPro" id="IPR009057">
    <property type="entry name" value="Homeodomain-like_sf"/>
</dbReference>
<dbReference type="AlphaFoldDB" id="A0A5B7SLQ1"/>
<dbReference type="SUPFAM" id="SSF51215">
    <property type="entry name" value="Regulatory protein AraC"/>
    <property type="match status" value="1"/>
</dbReference>
<dbReference type="GO" id="GO:0043565">
    <property type="term" value="F:sequence-specific DNA binding"/>
    <property type="evidence" value="ECO:0007669"/>
    <property type="project" value="InterPro"/>
</dbReference>